<dbReference type="InterPro" id="IPR036770">
    <property type="entry name" value="Ankyrin_rpt-contain_sf"/>
</dbReference>
<evidence type="ECO:0000313" key="2">
    <source>
        <dbReference type="RefSeq" id="XP_030982535.1"/>
    </source>
</evidence>
<reference evidence="2" key="2">
    <citation type="submission" date="2019-10" db="EMBL/GenBank/DDBJ databases">
        <authorList>
            <consortium name="NCBI Genome Project"/>
        </authorList>
    </citation>
    <scope>NUCLEOTIDE SEQUENCE</scope>
    <source>
        <strain evidence="2">NI907</strain>
    </source>
</reference>
<sequence>MARGNVFCAVEKVLNNGADVNIRGGRYGNAFQAALLKGYKKIIQILVDRGTDVDI</sequence>
<reference evidence="2" key="3">
    <citation type="submission" date="2025-08" db="UniProtKB">
        <authorList>
            <consortium name="RefSeq"/>
        </authorList>
    </citation>
    <scope>IDENTIFICATION</scope>
    <source>
        <strain evidence="2">NI907</strain>
    </source>
</reference>
<dbReference type="GeneID" id="41960094"/>
<dbReference type="RefSeq" id="XP_030982535.1">
    <property type="nucleotide sequence ID" value="XM_031125185.1"/>
</dbReference>
<accession>A0A6P8B5W8</accession>
<proteinExistence type="predicted"/>
<dbReference type="AlphaFoldDB" id="A0A6P8B5W8"/>
<reference evidence="1 2" key="1">
    <citation type="journal article" date="2019" name="Mol. Biol. Evol.">
        <title>Blast fungal genomes show frequent chromosomal changes, gene gains and losses, and effector gene turnover.</title>
        <authorList>
            <person name="Gomez Luciano L.B."/>
            <person name="Jason Tsai I."/>
            <person name="Chuma I."/>
            <person name="Tosa Y."/>
            <person name="Chen Y.H."/>
            <person name="Li J.Y."/>
            <person name="Li M.Y."/>
            <person name="Jade Lu M.Y."/>
            <person name="Nakayashiki H."/>
            <person name="Li W.H."/>
        </authorList>
    </citation>
    <scope>NUCLEOTIDE SEQUENCE [LARGE SCALE GENOMIC DNA]</scope>
    <source>
        <strain evidence="1 2">NI907</strain>
    </source>
</reference>
<protein>
    <submittedName>
        <fullName evidence="2">Uncharacterized protein</fullName>
    </submittedName>
</protein>
<dbReference type="KEGG" id="pgri:PgNI_05148"/>
<keyword evidence="1" id="KW-1185">Reference proteome</keyword>
<evidence type="ECO:0000313" key="1">
    <source>
        <dbReference type="Proteomes" id="UP000515153"/>
    </source>
</evidence>
<dbReference type="Proteomes" id="UP000515153">
    <property type="component" value="Chromosome I"/>
</dbReference>
<dbReference type="SUPFAM" id="SSF48403">
    <property type="entry name" value="Ankyrin repeat"/>
    <property type="match status" value="1"/>
</dbReference>
<name>A0A6P8B5W8_PYRGI</name>
<dbReference type="Gene3D" id="1.25.40.20">
    <property type="entry name" value="Ankyrin repeat-containing domain"/>
    <property type="match status" value="1"/>
</dbReference>
<organism evidence="1 2">
    <name type="scientific">Pyricularia grisea</name>
    <name type="common">Crabgrass-specific blast fungus</name>
    <name type="synonym">Magnaporthe grisea</name>
    <dbReference type="NCBI Taxonomy" id="148305"/>
    <lineage>
        <taxon>Eukaryota</taxon>
        <taxon>Fungi</taxon>
        <taxon>Dikarya</taxon>
        <taxon>Ascomycota</taxon>
        <taxon>Pezizomycotina</taxon>
        <taxon>Sordariomycetes</taxon>
        <taxon>Sordariomycetidae</taxon>
        <taxon>Magnaporthales</taxon>
        <taxon>Pyriculariaceae</taxon>
        <taxon>Pyricularia</taxon>
    </lineage>
</organism>
<gene>
    <name evidence="2" type="ORF">PgNI_05148</name>
</gene>